<evidence type="ECO:0000256" key="10">
    <source>
        <dbReference type="ARBA" id="ARBA00031353"/>
    </source>
</evidence>
<dbReference type="PANTHER" id="PTHR23135:SF18">
    <property type="entry name" value="CYANOPHYCIN SYNTHETASE"/>
    <property type="match status" value="1"/>
</dbReference>
<dbReference type="PANTHER" id="PTHR23135">
    <property type="entry name" value="MUR LIGASE FAMILY MEMBER"/>
    <property type="match status" value="1"/>
</dbReference>
<dbReference type="InterPro" id="IPR036565">
    <property type="entry name" value="Mur-like_cat_sf"/>
</dbReference>
<dbReference type="Gene3D" id="3.30.470.20">
    <property type="entry name" value="ATP-grasp fold, B domain"/>
    <property type="match status" value="2"/>
</dbReference>
<comment type="similarity">
    <text evidence="2">In the C-terminal section; belongs to the MurCDEF family.</text>
</comment>
<keyword evidence="17" id="KW-1185">Reference proteome</keyword>
<keyword evidence="7 16" id="KW-0436">Ligase</keyword>
<evidence type="ECO:0000256" key="6">
    <source>
        <dbReference type="ARBA" id="ARBA00022036"/>
    </source>
</evidence>
<evidence type="ECO:0000256" key="4">
    <source>
        <dbReference type="ARBA" id="ARBA00012968"/>
    </source>
</evidence>
<dbReference type="SUPFAM" id="SSF56059">
    <property type="entry name" value="Glutathione synthetase ATP-binding domain-like"/>
    <property type="match status" value="1"/>
</dbReference>
<evidence type="ECO:0000256" key="11">
    <source>
        <dbReference type="ARBA" id="ARBA00048094"/>
    </source>
</evidence>
<feature type="region of interest" description="Disordered" evidence="14">
    <location>
        <begin position="874"/>
        <end position="894"/>
    </location>
</feature>
<dbReference type="Gene3D" id="3.40.1190.10">
    <property type="entry name" value="Mur-like, catalytic domain"/>
    <property type="match status" value="1"/>
</dbReference>
<proteinExistence type="inferred from homology"/>
<comment type="function">
    <text evidence="1">Catalyzes the ATP-dependent polymerization of arginine and aspartate to multi-L-arginyl-poly-L-aspartic acid (cyanophycin; a water-insoluble reserve polymer).</text>
</comment>
<organism evidence="16 17">
    <name type="scientific">Caldimonas mangrovi</name>
    <dbReference type="NCBI Taxonomy" id="2944811"/>
    <lineage>
        <taxon>Bacteria</taxon>
        <taxon>Pseudomonadati</taxon>
        <taxon>Pseudomonadota</taxon>
        <taxon>Betaproteobacteria</taxon>
        <taxon>Burkholderiales</taxon>
        <taxon>Sphaerotilaceae</taxon>
        <taxon>Caldimonas</taxon>
    </lineage>
</organism>
<dbReference type="InterPro" id="IPR036615">
    <property type="entry name" value="Mur_ligase_C_dom_sf"/>
</dbReference>
<evidence type="ECO:0000256" key="13">
    <source>
        <dbReference type="PROSITE-ProRule" id="PRU00409"/>
    </source>
</evidence>
<dbReference type="Pfam" id="PF02875">
    <property type="entry name" value="Mur_ligase_C"/>
    <property type="match status" value="1"/>
</dbReference>
<dbReference type="InterPro" id="IPR011761">
    <property type="entry name" value="ATP-grasp"/>
</dbReference>
<dbReference type="InterPro" id="IPR013221">
    <property type="entry name" value="Mur_ligase_cen"/>
</dbReference>
<keyword evidence="8 13" id="KW-0547">Nucleotide-binding</keyword>
<comment type="catalytic activity">
    <reaction evidence="12">
        <text>[L-4-(L-arginin-2-N-yl)aspartate](n) + L-aspartate + ATP = [L-4-(L-arginin-2-N-yl)aspartate](n)-L-aspartate + ADP + phosphate + H(+)</text>
        <dbReference type="Rhea" id="RHEA:13277"/>
        <dbReference type="Rhea" id="RHEA-COMP:13728"/>
        <dbReference type="Rhea" id="RHEA-COMP:13733"/>
        <dbReference type="ChEBI" id="CHEBI:15378"/>
        <dbReference type="ChEBI" id="CHEBI:29991"/>
        <dbReference type="ChEBI" id="CHEBI:30616"/>
        <dbReference type="ChEBI" id="CHEBI:43474"/>
        <dbReference type="ChEBI" id="CHEBI:137986"/>
        <dbReference type="ChEBI" id="CHEBI:137990"/>
        <dbReference type="ChEBI" id="CHEBI:456216"/>
        <dbReference type="EC" id="6.3.2.29"/>
    </reaction>
</comment>
<accession>A0ABT0YJ86</accession>
<feature type="domain" description="ATP-grasp" evidence="15">
    <location>
        <begin position="221"/>
        <end position="478"/>
    </location>
</feature>
<dbReference type="EC" id="6.3.2.29" evidence="5"/>
<dbReference type="EC" id="6.3.2.30" evidence="4"/>
<dbReference type="GO" id="GO:0071161">
    <property type="term" value="F:cyanophycin synthetase activity (L-arginine-adding)"/>
    <property type="evidence" value="ECO:0007669"/>
    <property type="project" value="UniProtKB-EC"/>
</dbReference>
<dbReference type="PROSITE" id="PS50975">
    <property type="entry name" value="ATP_GRASP"/>
    <property type="match status" value="1"/>
</dbReference>
<evidence type="ECO:0000256" key="12">
    <source>
        <dbReference type="ARBA" id="ARBA00048425"/>
    </source>
</evidence>
<dbReference type="InterPro" id="IPR018109">
    <property type="entry name" value="Folylpolyglutamate_synth_CS"/>
</dbReference>
<evidence type="ECO:0000256" key="9">
    <source>
        <dbReference type="ARBA" id="ARBA00022840"/>
    </source>
</evidence>
<dbReference type="Proteomes" id="UP001165541">
    <property type="component" value="Unassembled WGS sequence"/>
</dbReference>
<dbReference type="NCBIfam" id="NF010623">
    <property type="entry name" value="PRK14016.1"/>
    <property type="match status" value="1"/>
</dbReference>
<evidence type="ECO:0000259" key="15">
    <source>
        <dbReference type="PROSITE" id="PS50975"/>
    </source>
</evidence>
<dbReference type="InterPro" id="IPR004101">
    <property type="entry name" value="Mur_ligase_C"/>
</dbReference>
<dbReference type="Gene3D" id="3.90.190.20">
    <property type="entry name" value="Mur ligase, C-terminal domain"/>
    <property type="match status" value="1"/>
</dbReference>
<dbReference type="Pfam" id="PF08245">
    <property type="entry name" value="Mur_ligase_M"/>
    <property type="match status" value="1"/>
</dbReference>
<dbReference type="RefSeq" id="WP_251776924.1">
    <property type="nucleotide sequence ID" value="NZ_JAMKFE010000002.1"/>
</dbReference>
<evidence type="ECO:0000313" key="17">
    <source>
        <dbReference type="Proteomes" id="UP001165541"/>
    </source>
</evidence>
<sequence>MKIIYRRALRGPNRYARKPCVEAVLDLEALDEVASSQSPGFTERLLEWLPSLSTHECSRGHAGGFVERLHEGTYMGHITEHVMLELQSLTGDDVRFGRTRMIDGRPRHYRLVCAYRVEQVALRALDHAVALVEAAAAAARFDVAAVLRELKDLHAQWAPGPSTGAVLDAARRRGIPVLPLGDEPCLYQLGWGSAQRRIQATLTGESRHIAVDIASDKALTKRLLADAGLPVPTGRTVRTLDEAQQAAREIGGIVTLKPLAANQGKGVSTQVSTPQQVASAFARAQAHDEQVLVERTVSGGDHRVLVVGDRVVAAARRRPPSVTGDGCHTVQQLVERLNADPRRGDGHASALTCVRLDESACETLAQQGWALDGVPPAGVDVVLRGNANLSTGGTSEDETDRLHPQTAALCVRAARRIGLDVAGIDLVCEDISVPLAAQGGALIEVNAAPGIRMHEWPSHGTARAAGQAIADSLFAPGETGRIPVVAVTGTNGKTTTTLAIDHVLRSLGRRTGCATTEGVSIGGQTVIEGDCTGYWSAHTVLSDPDVDVAVLETARGGILKRGLCFDRCDVAVVLNVGVDHLGQDDIDSLDALADVKAVVAEAAAKAVVLNAEDAHCVAMTERLDPGVEVVYFSTDPHHLAVARHVKAGGRAVVLRHGAAWLLGRGWAQPIVEVAQLPFTFGGRAPHNVSNALAAIAALAALGLPAADIARPLGGFRCSVQANPLRMNVLRVRGVQVLVDYAHNTPAYEALFDTVDALRPVRVIGVVSAPGDRRDAELREMARLCAQRLDEIFVFELDEDRGRAPGETAAVLSAAALEAAPAKPVHTVPAVREALRRALAGCRPGDLLVYGCAVNVHDVEAAAGEPVEEMLDLPLHEGPRRADDAPAPPEPATMM</sequence>
<reference evidence="16" key="1">
    <citation type="submission" date="2022-05" db="EMBL/GenBank/DDBJ databases">
        <title>Schlegelella sp. nov., isolated from mangrove soil.</title>
        <authorList>
            <person name="Liu Y."/>
            <person name="Ge X."/>
            <person name="Liu W."/>
        </authorList>
    </citation>
    <scope>NUCLEOTIDE SEQUENCE</scope>
    <source>
        <strain evidence="16">S2-27</strain>
    </source>
</reference>
<dbReference type="SUPFAM" id="SSF53623">
    <property type="entry name" value="MurD-like peptide ligases, catalytic domain"/>
    <property type="match status" value="1"/>
</dbReference>
<dbReference type="InterPro" id="IPR013651">
    <property type="entry name" value="ATP-grasp_RimK-type"/>
</dbReference>
<evidence type="ECO:0000256" key="8">
    <source>
        <dbReference type="ARBA" id="ARBA00022741"/>
    </source>
</evidence>
<evidence type="ECO:0000256" key="1">
    <source>
        <dbReference type="ARBA" id="ARBA00003184"/>
    </source>
</evidence>
<protein>
    <recommendedName>
        <fullName evidence="6">Cyanophycin synthetase</fullName>
        <ecNumber evidence="5">6.3.2.29</ecNumber>
        <ecNumber evidence="4">6.3.2.30</ecNumber>
    </recommendedName>
    <alternativeName>
        <fullName evidence="10">Cyanophycin synthase</fullName>
    </alternativeName>
</protein>
<dbReference type="SUPFAM" id="SSF53244">
    <property type="entry name" value="MurD-like peptide ligases, peptide-binding domain"/>
    <property type="match status" value="1"/>
</dbReference>
<dbReference type="InterPro" id="IPR011810">
    <property type="entry name" value="Cya_phycin_syn"/>
</dbReference>
<dbReference type="EMBL" id="JAMKFE010000002">
    <property type="protein sequence ID" value="MCM5678791.1"/>
    <property type="molecule type" value="Genomic_DNA"/>
</dbReference>
<evidence type="ECO:0000256" key="5">
    <source>
        <dbReference type="ARBA" id="ARBA00013005"/>
    </source>
</evidence>
<feature type="compositionally biased region" description="Basic and acidic residues" evidence="14">
    <location>
        <begin position="874"/>
        <end position="883"/>
    </location>
</feature>
<evidence type="ECO:0000256" key="14">
    <source>
        <dbReference type="SAM" id="MobiDB-lite"/>
    </source>
</evidence>
<evidence type="ECO:0000256" key="3">
    <source>
        <dbReference type="ARBA" id="ARBA00011738"/>
    </source>
</evidence>
<keyword evidence="9 13" id="KW-0067">ATP-binding</keyword>
<evidence type="ECO:0000256" key="7">
    <source>
        <dbReference type="ARBA" id="ARBA00022598"/>
    </source>
</evidence>
<dbReference type="InterPro" id="IPR044019">
    <property type="entry name" value="Cyanophycin_syn_N"/>
</dbReference>
<feature type="compositionally biased region" description="Pro residues" evidence="14">
    <location>
        <begin position="885"/>
        <end position="894"/>
    </location>
</feature>
<comment type="caution">
    <text evidence="16">The sequence shown here is derived from an EMBL/GenBank/DDBJ whole genome shotgun (WGS) entry which is preliminary data.</text>
</comment>
<dbReference type="Pfam" id="PF08443">
    <property type="entry name" value="RimK"/>
    <property type="match status" value="1"/>
</dbReference>
<comment type="catalytic activity">
    <reaction evidence="11">
        <text>[L-4-(L-arginin-2-N-yl)aspartate](n)-L-aspartate + L-arginine + ATP = [L-4-(L-arginin-2-N-yl)aspartate](n+1) + ADP + phosphate + H(+)</text>
        <dbReference type="Rhea" id="RHEA:23888"/>
        <dbReference type="Rhea" id="RHEA-COMP:13732"/>
        <dbReference type="Rhea" id="RHEA-COMP:13733"/>
        <dbReference type="ChEBI" id="CHEBI:15378"/>
        <dbReference type="ChEBI" id="CHEBI:30616"/>
        <dbReference type="ChEBI" id="CHEBI:32682"/>
        <dbReference type="ChEBI" id="CHEBI:43474"/>
        <dbReference type="ChEBI" id="CHEBI:137986"/>
        <dbReference type="ChEBI" id="CHEBI:137990"/>
        <dbReference type="ChEBI" id="CHEBI:456216"/>
        <dbReference type="EC" id="6.3.2.30"/>
    </reaction>
</comment>
<name>A0ABT0YJ86_9BURK</name>
<comment type="subunit">
    <text evidence="3">Homodimer.</text>
</comment>
<dbReference type="PROSITE" id="PS01011">
    <property type="entry name" value="FOLYLPOLYGLU_SYNT_1"/>
    <property type="match status" value="1"/>
</dbReference>
<dbReference type="NCBIfam" id="TIGR02068">
    <property type="entry name" value="cya_phycin_syn"/>
    <property type="match status" value="1"/>
</dbReference>
<gene>
    <name evidence="16" type="primary">cphA</name>
    <name evidence="16" type="ORF">M8A51_04500</name>
</gene>
<evidence type="ECO:0000256" key="2">
    <source>
        <dbReference type="ARBA" id="ARBA00009060"/>
    </source>
</evidence>
<dbReference type="Pfam" id="PF18921">
    <property type="entry name" value="Cyanophycin_syn"/>
    <property type="match status" value="1"/>
</dbReference>
<dbReference type="GO" id="GO:0071160">
    <property type="term" value="F:cyanophycin synthetase activity (L-aspartate-adding)"/>
    <property type="evidence" value="ECO:0007669"/>
    <property type="project" value="UniProtKB-EC"/>
</dbReference>
<evidence type="ECO:0000313" key="16">
    <source>
        <dbReference type="EMBL" id="MCM5678791.1"/>
    </source>
</evidence>